<proteinExistence type="predicted"/>
<reference evidence="1" key="1">
    <citation type="submission" date="2021-02" db="EMBL/GenBank/DDBJ databases">
        <authorList>
            <person name="Nowell W R."/>
        </authorList>
    </citation>
    <scope>NUCLEOTIDE SEQUENCE</scope>
</reference>
<dbReference type="Proteomes" id="UP000663889">
    <property type="component" value="Unassembled WGS sequence"/>
</dbReference>
<name>A0A814GWC3_9BILA</name>
<gene>
    <name evidence="1" type="ORF">SEV965_LOCUS10821</name>
</gene>
<evidence type="ECO:0000313" key="1">
    <source>
        <dbReference type="EMBL" id="CAF1001725.1"/>
    </source>
</evidence>
<sequence length="142" mass="16144">MSSSEKDRICDGLNFQLTLDEFNQQRNKSTTLKRIATSEGQRFGENSEDEDINAAFNDAKGLVSNLNILNALKKHTAFELHDLNKNIFDSVRLKINSDNYSIAHSDSSSNSESDYNDETIEDNEINNDLFNFNEEDQDVTNI</sequence>
<dbReference type="EMBL" id="CAJNOU010000452">
    <property type="protein sequence ID" value="CAF1001725.1"/>
    <property type="molecule type" value="Genomic_DNA"/>
</dbReference>
<evidence type="ECO:0000313" key="2">
    <source>
        <dbReference type="Proteomes" id="UP000663889"/>
    </source>
</evidence>
<protein>
    <submittedName>
        <fullName evidence="1">Uncharacterized protein</fullName>
    </submittedName>
</protein>
<accession>A0A814GWC3</accession>
<dbReference type="AlphaFoldDB" id="A0A814GWC3"/>
<organism evidence="1 2">
    <name type="scientific">Rotaria sordida</name>
    <dbReference type="NCBI Taxonomy" id="392033"/>
    <lineage>
        <taxon>Eukaryota</taxon>
        <taxon>Metazoa</taxon>
        <taxon>Spiralia</taxon>
        <taxon>Gnathifera</taxon>
        <taxon>Rotifera</taxon>
        <taxon>Eurotatoria</taxon>
        <taxon>Bdelloidea</taxon>
        <taxon>Philodinida</taxon>
        <taxon>Philodinidae</taxon>
        <taxon>Rotaria</taxon>
    </lineage>
</organism>
<comment type="caution">
    <text evidence="1">The sequence shown here is derived from an EMBL/GenBank/DDBJ whole genome shotgun (WGS) entry which is preliminary data.</text>
</comment>